<dbReference type="RefSeq" id="WP_006004885.1">
    <property type="nucleotide sequence ID" value="NZ_DS996354.1"/>
</dbReference>
<name>B6WRR4_9BACT</name>
<evidence type="ECO:0000259" key="1">
    <source>
        <dbReference type="Pfam" id="PF04865"/>
    </source>
</evidence>
<feature type="domain" description="Baseplate protein J-like barrel" evidence="1">
    <location>
        <begin position="104"/>
        <end position="188"/>
    </location>
</feature>
<sequence>MAISSSVDLRALPAVTFAPLSTSEVEASILTSYEGLTGVSLQPGDPVRLFLESLAYVVSVQNLLLNLAGQQGLLAYAQGAHLDHLGALMGVSRIPAQSARLSLRFVLGEPLGFAVPIPEGTRVATKDGQIAFATVSDSEIAAGELQVDVAALCTTSGAQATGLVPGQVTQLVDPIPYVVSVSNTTTSVEGADIEDDERLRERIRLAPETYTVAGSTGAYEARVLAVSADIEAVSVTSPEPGVVDVRFVLAGGELPDEAMISMVREALSDETVRPLTDRVDVAAPETVDYAVSGRWYLRRSDAVLLSGVTAAVAQAVEDWRLWQRSQPGRDINPTRLIAAVQAAGAKRVELDAPAFRALEATQVARETEISLLFGGLEDE</sequence>
<dbReference type="AlphaFoldDB" id="B6WRR4"/>
<organism evidence="4 5">
    <name type="scientific">Desulfovibrio piger ATCC 29098</name>
    <dbReference type="NCBI Taxonomy" id="411464"/>
    <lineage>
        <taxon>Bacteria</taxon>
        <taxon>Pseudomonadati</taxon>
        <taxon>Thermodesulfobacteriota</taxon>
        <taxon>Desulfovibrionia</taxon>
        <taxon>Desulfovibrionales</taxon>
        <taxon>Desulfovibrionaceae</taxon>
        <taxon>Desulfovibrio</taxon>
    </lineage>
</organism>
<dbReference type="Pfam" id="PF04865">
    <property type="entry name" value="Baseplate_J"/>
    <property type="match status" value="1"/>
</dbReference>
<dbReference type="PIRSF" id="PIRSF020481">
    <property type="entry name" value="BAP"/>
    <property type="match status" value="1"/>
</dbReference>
<dbReference type="EMBL" id="ABXU01000024">
    <property type="protein sequence ID" value="EEB34370.1"/>
    <property type="molecule type" value="Genomic_DNA"/>
</dbReference>
<feature type="domain" description="Baseplate J-like C-terminal" evidence="3">
    <location>
        <begin position="304"/>
        <end position="371"/>
    </location>
</feature>
<proteinExistence type="predicted"/>
<reference evidence="4 5" key="1">
    <citation type="submission" date="2008-10" db="EMBL/GenBank/DDBJ databases">
        <title>Draft genome sequence of Desulvovibrio piger (ATCC 29098).</title>
        <authorList>
            <person name="Sudarsanam P."/>
            <person name="Ley R."/>
            <person name="Guruge J."/>
            <person name="Turnbaugh P.J."/>
            <person name="Mahowald M."/>
            <person name="Liep D."/>
            <person name="Gordon J."/>
        </authorList>
    </citation>
    <scope>NUCLEOTIDE SEQUENCE [LARGE SCALE GENOMIC DNA]</scope>
    <source>
        <strain evidence="4 5">ATCC 29098</strain>
    </source>
</reference>
<dbReference type="Pfam" id="PF26079">
    <property type="entry name" value="Baseplate_J_C"/>
    <property type="match status" value="1"/>
</dbReference>
<comment type="caution">
    <text evidence="4">The sequence shown here is derived from an EMBL/GenBank/DDBJ whole genome shotgun (WGS) entry which is preliminary data.</text>
</comment>
<dbReference type="HOGENOM" id="CLU_046415_1_1_7"/>
<gene>
    <name evidence="4" type="ORF">DESPIG_00755</name>
</gene>
<evidence type="ECO:0000313" key="5">
    <source>
        <dbReference type="Proteomes" id="UP000003676"/>
    </source>
</evidence>
<dbReference type="InterPro" id="IPR058531">
    <property type="entry name" value="Baseplate_J_M"/>
</dbReference>
<evidence type="ECO:0000313" key="4">
    <source>
        <dbReference type="EMBL" id="EEB34370.1"/>
    </source>
</evidence>
<feature type="domain" description="Baseplate J-like central" evidence="2">
    <location>
        <begin position="213"/>
        <end position="283"/>
    </location>
</feature>
<evidence type="ECO:0000259" key="2">
    <source>
        <dbReference type="Pfam" id="PF26078"/>
    </source>
</evidence>
<dbReference type="InterPro" id="IPR006949">
    <property type="entry name" value="Barrel_Baseplate_J-like"/>
</dbReference>
<accession>B6WRR4</accession>
<protein>
    <submittedName>
        <fullName evidence="4">Baseplate J-like protein</fullName>
    </submittedName>
</protein>
<dbReference type="InterPro" id="IPR014507">
    <property type="entry name" value="Baseplate_assembly_J_pred"/>
</dbReference>
<dbReference type="eggNOG" id="COG3948">
    <property type="taxonomic scope" value="Bacteria"/>
</dbReference>
<dbReference type="Proteomes" id="UP000003676">
    <property type="component" value="Unassembled WGS sequence"/>
</dbReference>
<dbReference type="Pfam" id="PF26078">
    <property type="entry name" value="Baseplate_J_M"/>
    <property type="match status" value="1"/>
</dbReference>
<evidence type="ECO:0000259" key="3">
    <source>
        <dbReference type="Pfam" id="PF26079"/>
    </source>
</evidence>
<dbReference type="PANTHER" id="PTHR35862:SF1">
    <property type="entry name" value="FELS-2 PROPHAGE PROTEIN"/>
    <property type="match status" value="1"/>
</dbReference>
<reference evidence="4 5" key="2">
    <citation type="submission" date="2008-10" db="EMBL/GenBank/DDBJ databases">
        <authorList>
            <person name="Fulton L."/>
            <person name="Clifton S."/>
            <person name="Fulton B."/>
            <person name="Xu J."/>
            <person name="Minx P."/>
            <person name="Pepin K.H."/>
            <person name="Johnson M."/>
            <person name="Bhonagiri V."/>
            <person name="Nash W.E."/>
            <person name="Mardis E.R."/>
            <person name="Wilson R.K."/>
        </authorList>
    </citation>
    <scope>NUCLEOTIDE SEQUENCE [LARGE SCALE GENOMIC DNA]</scope>
    <source>
        <strain evidence="4 5">ATCC 29098</strain>
    </source>
</reference>
<dbReference type="InterPro" id="IPR052726">
    <property type="entry name" value="Phage_Baseplate_Hub"/>
</dbReference>
<dbReference type="InterPro" id="IPR058530">
    <property type="entry name" value="Baseplate_J-like_C"/>
</dbReference>
<dbReference type="PANTHER" id="PTHR35862">
    <property type="entry name" value="FELS-2 PROPHAGE PROTEIN"/>
    <property type="match status" value="1"/>
</dbReference>